<reference evidence="3 4" key="1">
    <citation type="journal article" date="2016" name="C (Basel)">
        <title>Selective Growth of and Electricity Production by Marine Exoelectrogenic Bacteria in Self-Aggregated Hydrogel of Microbially Reduced Graphene Oxide.</title>
        <authorList>
            <person name="Yoshida N."/>
            <person name="Goto Y."/>
            <person name="Miyata Y."/>
        </authorList>
    </citation>
    <scope>NUCLEOTIDE SEQUENCE [LARGE SCALE GENOMIC DNA]</scope>
    <source>
        <strain evidence="3 4">NIT-T3</strain>
    </source>
</reference>
<dbReference type="RefSeq" id="WP_221251012.1">
    <property type="nucleotide sequence ID" value="NZ_AP024355.1"/>
</dbReference>
<evidence type="ECO:0000256" key="2">
    <source>
        <dbReference type="SAM" id="SignalP"/>
    </source>
</evidence>
<protein>
    <recommendedName>
        <fullName evidence="5">Carboxypeptidase regulatory-like domain-containing protein</fullName>
    </recommendedName>
</protein>
<dbReference type="EMBL" id="AP024355">
    <property type="protein sequence ID" value="BCR03542.1"/>
    <property type="molecule type" value="Genomic_DNA"/>
</dbReference>
<proteinExistence type="predicted"/>
<gene>
    <name evidence="3" type="ORF">DESUT3_06110</name>
</gene>
<evidence type="ECO:0000313" key="4">
    <source>
        <dbReference type="Proteomes" id="UP001319827"/>
    </source>
</evidence>
<feature type="signal peptide" evidence="2">
    <location>
        <begin position="1"/>
        <end position="23"/>
    </location>
</feature>
<keyword evidence="2" id="KW-0732">Signal</keyword>
<accession>A0ABN6DTT8</accession>
<reference evidence="3 4" key="2">
    <citation type="journal article" date="2021" name="Int. J. Syst. Evol. Microbiol.">
        <title>Isolation and Polyphasic Characterization of Desulfuromonas versatilis sp. Nov., an Electrogenic Bacteria Capable of Versatile Metabolism Isolated from a Graphene Oxide-Reducing Enrichment Culture.</title>
        <authorList>
            <person name="Xie L."/>
            <person name="Yoshida N."/>
            <person name="Ishii S."/>
            <person name="Meng L."/>
        </authorList>
    </citation>
    <scope>NUCLEOTIDE SEQUENCE [LARGE SCALE GENOMIC DNA]</scope>
    <source>
        <strain evidence="3 4">NIT-T3</strain>
    </source>
</reference>
<evidence type="ECO:0008006" key="5">
    <source>
        <dbReference type="Google" id="ProtNLM"/>
    </source>
</evidence>
<evidence type="ECO:0000313" key="3">
    <source>
        <dbReference type="EMBL" id="BCR03542.1"/>
    </source>
</evidence>
<sequence>MMTFRGGLAGLLIVGISAALLQAGCGGGGGSDGPVGDPGADPPPAEVTEAGRVVQGPVAGALVFADLNGNLVADGDEPSAETDADGGFELTVRNQSRRLVSRGGYDTLRGRAAYEVLAPGGAANITPLTTLVALADHPDELKARLALLLPGEDYDTDLSQPQGASRELFKLAKGAELLIELFDGLGIVQDAQHRLLFRLLGGQVAGLDPVFLNFDPALVDALGEAAALGCRQVAGVGFTCEDPAGMKTAVVQAAQALLERIAALPSPVSEEAVETALVGLARDPAPLLNCVRTGFVELQQVLVDGQEISSGAAVPADFASMEILFRGHNDFGVEKSYPGATVTLIIDARQSRRQALIEAKGVKLTLSPDGTPNMVLDAGGQVTLKGRTAEGITISGGGVAVPGTLLLQDGRMLLDREQLEKAVKARFGILPSNLLVPGEYVVQMRVKGLPLADWAFTIRVI</sequence>
<dbReference type="Proteomes" id="UP001319827">
    <property type="component" value="Chromosome"/>
</dbReference>
<feature type="region of interest" description="Disordered" evidence="1">
    <location>
        <begin position="28"/>
        <end position="47"/>
    </location>
</feature>
<name>A0ABN6DTT8_9BACT</name>
<feature type="chain" id="PRO_5046884642" description="Carboxypeptidase regulatory-like domain-containing protein" evidence="2">
    <location>
        <begin position="24"/>
        <end position="461"/>
    </location>
</feature>
<keyword evidence="4" id="KW-1185">Reference proteome</keyword>
<evidence type="ECO:0000256" key="1">
    <source>
        <dbReference type="SAM" id="MobiDB-lite"/>
    </source>
</evidence>
<organism evidence="3 4">
    <name type="scientific">Desulfuromonas versatilis</name>
    <dbReference type="NCBI Taxonomy" id="2802975"/>
    <lineage>
        <taxon>Bacteria</taxon>
        <taxon>Pseudomonadati</taxon>
        <taxon>Thermodesulfobacteriota</taxon>
        <taxon>Desulfuromonadia</taxon>
        <taxon>Desulfuromonadales</taxon>
        <taxon>Desulfuromonadaceae</taxon>
        <taxon>Desulfuromonas</taxon>
    </lineage>
</organism>